<feature type="compositionally biased region" description="Basic residues" evidence="1">
    <location>
        <begin position="78"/>
        <end position="89"/>
    </location>
</feature>
<evidence type="ECO:0000313" key="4">
    <source>
        <dbReference type="Proteomes" id="UP000001072"/>
    </source>
</evidence>
<reference evidence="4" key="1">
    <citation type="journal article" date="2011" name="Proc. Natl. Acad. Sci. U.S.A.">
        <title>Obligate biotrophy features unraveled by the genomic analysis of rust fungi.</title>
        <authorList>
            <person name="Duplessis S."/>
            <person name="Cuomo C.A."/>
            <person name="Lin Y.-C."/>
            <person name="Aerts A."/>
            <person name="Tisserant E."/>
            <person name="Veneault-Fourrey C."/>
            <person name="Joly D.L."/>
            <person name="Hacquard S."/>
            <person name="Amselem J."/>
            <person name="Cantarel B.L."/>
            <person name="Chiu R."/>
            <person name="Coutinho P.M."/>
            <person name="Feau N."/>
            <person name="Field M."/>
            <person name="Frey P."/>
            <person name="Gelhaye E."/>
            <person name="Goldberg J."/>
            <person name="Grabherr M.G."/>
            <person name="Kodira C.D."/>
            <person name="Kohler A."/>
            <person name="Kuees U."/>
            <person name="Lindquist E.A."/>
            <person name="Lucas S.M."/>
            <person name="Mago R."/>
            <person name="Mauceli E."/>
            <person name="Morin E."/>
            <person name="Murat C."/>
            <person name="Pangilinan J.L."/>
            <person name="Park R."/>
            <person name="Pearson M."/>
            <person name="Quesneville H."/>
            <person name="Rouhier N."/>
            <person name="Sakthikumar S."/>
            <person name="Salamov A.A."/>
            <person name="Schmutz J."/>
            <person name="Selles B."/>
            <person name="Shapiro H."/>
            <person name="Tanguay P."/>
            <person name="Tuskan G.A."/>
            <person name="Henrissat B."/>
            <person name="Van de Peer Y."/>
            <person name="Rouze P."/>
            <person name="Ellis J.G."/>
            <person name="Dodds P.N."/>
            <person name="Schein J.E."/>
            <person name="Zhong S."/>
            <person name="Hamelin R.C."/>
            <person name="Grigoriev I.V."/>
            <person name="Szabo L.J."/>
            <person name="Martin F."/>
        </authorList>
    </citation>
    <scope>NUCLEOTIDE SEQUENCE [LARGE SCALE GENOMIC DNA]</scope>
    <source>
        <strain evidence="4">98AG31 / pathotype 3-4-7</strain>
    </source>
</reference>
<proteinExistence type="predicted"/>
<evidence type="ECO:0000256" key="1">
    <source>
        <dbReference type="SAM" id="MobiDB-lite"/>
    </source>
</evidence>
<evidence type="ECO:0000313" key="3">
    <source>
        <dbReference type="EMBL" id="EGG04262.1"/>
    </source>
</evidence>
<dbReference type="KEGG" id="mlr:MELLADRAFT_89478"/>
<dbReference type="HOGENOM" id="CLU_121538_0_0_1"/>
<keyword evidence="2" id="KW-0812">Transmembrane</keyword>
<accession>F4RTI5</accession>
<dbReference type="GeneID" id="18935210"/>
<feature type="compositionally biased region" description="Basic and acidic residues" evidence="1">
    <location>
        <begin position="62"/>
        <end position="77"/>
    </location>
</feature>
<feature type="transmembrane region" description="Helical" evidence="2">
    <location>
        <begin position="164"/>
        <end position="185"/>
    </location>
</feature>
<keyword evidence="2" id="KW-1133">Transmembrane helix</keyword>
<gene>
    <name evidence="3" type="ORF">MELLADRAFT_89478</name>
</gene>
<dbReference type="RefSeq" id="XP_007412391.1">
    <property type="nucleotide sequence ID" value="XM_007412329.1"/>
</dbReference>
<feature type="region of interest" description="Disordered" evidence="1">
    <location>
        <begin position="1"/>
        <end position="124"/>
    </location>
</feature>
<feature type="compositionally biased region" description="Low complexity" evidence="1">
    <location>
        <begin position="90"/>
        <end position="113"/>
    </location>
</feature>
<dbReference type="Proteomes" id="UP000001072">
    <property type="component" value="Unassembled WGS sequence"/>
</dbReference>
<keyword evidence="2" id="KW-0472">Membrane</keyword>
<sequence>MSSSSTSGVADIPRVRRSSRPSPAKKASQMIKLPADSGRSVRRHDEDSDTDTSVYQAPTKRKRDDPATDEASSDHSKASRPHRKLKNPRKSTSGQQSKSSQKSSCSQQAQGSQMDAGTNGSQAVTLKINLVQDSNEENEKVAKKPKKEQHYDNIRDYFDEMETYINVSFLLFPLYLFVDCFFYFISS</sequence>
<evidence type="ECO:0000256" key="2">
    <source>
        <dbReference type="SAM" id="Phobius"/>
    </source>
</evidence>
<dbReference type="OrthoDB" id="10526608at2759"/>
<feature type="compositionally biased region" description="Polar residues" evidence="1">
    <location>
        <begin position="115"/>
        <end position="124"/>
    </location>
</feature>
<keyword evidence="4" id="KW-1185">Reference proteome</keyword>
<protein>
    <submittedName>
        <fullName evidence="3">Uncharacterized protein</fullName>
    </submittedName>
</protein>
<organism evidence="4">
    <name type="scientific">Melampsora larici-populina (strain 98AG31 / pathotype 3-4-7)</name>
    <name type="common">Poplar leaf rust fungus</name>
    <dbReference type="NCBI Taxonomy" id="747676"/>
    <lineage>
        <taxon>Eukaryota</taxon>
        <taxon>Fungi</taxon>
        <taxon>Dikarya</taxon>
        <taxon>Basidiomycota</taxon>
        <taxon>Pucciniomycotina</taxon>
        <taxon>Pucciniomycetes</taxon>
        <taxon>Pucciniales</taxon>
        <taxon>Melampsoraceae</taxon>
        <taxon>Melampsora</taxon>
    </lineage>
</organism>
<dbReference type="InParanoid" id="F4RTI5"/>
<dbReference type="EMBL" id="GL883119">
    <property type="protein sequence ID" value="EGG04262.1"/>
    <property type="molecule type" value="Genomic_DNA"/>
</dbReference>
<dbReference type="AlphaFoldDB" id="F4RTI5"/>
<dbReference type="VEuPathDB" id="FungiDB:MELLADRAFT_89478"/>
<name>F4RTI5_MELLP</name>